<proteinExistence type="inferred from homology"/>
<keyword evidence="6" id="KW-0464">Manganese</keyword>
<gene>
    <name evidence="9" type="ORF">BsIDN1_65170</name>
</gene>
<name>A0A5S9MLR6_BACIA</name>
<dbReference type="Pfam" id="PF03320">
    <property type="entry name" value="FBPase_glpX"/>
    <property type="match status" value="1"/>
</dbReference>
<comment type="similarity">
    <text evidence="2">Belongs to the FBPase class 2 family.</text>
</comment>
<keyword evidence="4" id="KW-0479">Metal-binding</keyword>
<evidence type="ECO:0000256" key="3">
    <source>
        <dbReference type="ARBA" id="ARBA00013093"/>
    </source>
</evidence>
<dbReference type="GO" id="GO:0046872">
    <property type="term" value="F:metal ion binding"/>
    <property type="evidence" value="ECO:0007669"/>
    <property type="project" value="UniProtKB-KW"/>
</dbReference>
<comment type="catalytic activity">
    <reaction evidence="1">
        <text>beta-D-fructose 1,6-bisphosphate + H2O = beta-D-fructose 6-phosphate + phosphate</text>
        <dbReference type="Rhea" id="RHEA:11064"/>
        <dbReference type="ChEBI" id="CHEBI:15377"/>
        <dbReference type="ChEBI" id="CHEBI:32966"/>
        <dbReference type="ChEBI" id="CHEBI:43474"/>
        <dbReference type="ChEBI" id="CHEBI:57634"/>
        <dbReference type="EC" id="3.1.3.11"/>
    </reaction>
</comment>
<evidence type="ECO:0000256" key="6">
    <source>
        <dbReference type="ARBA" id="ARBA00023211"/>
    </source>
</evidence>
<dbReference type="GO" id="GO:0006094">
    <property type="term" value="P:gluconeogenesis"/>
    <property type="evidence" value="ECO:0007669"/>
    <property type="project" value="InterPro"/>
</dbReference>
<dbReference type="AlphaFoldDB" id="A0A5S9MLR6"/>
<dbReference type="SUPFAM" id="SSF56655">
    <property type="entry name" value="Carbohydrate phosphatase"/>
    <property type="match status" value="1"/>
</dbReference>
<accession>A0A5S9MLR6</accession>
<evidence type="ECO:0000256" key="7">
    <source>
        <dbReference type="ARBA" id="ARBA00023277"/>
    </source>
</evidence>
<dbReference type="Gene3D" id="3.30.540.10">
    <property type="entry name" value="Fructose-1,6-Bisphosphatase, subunit A, domain 1"/>
    <property type="match status" value="1"/>
</dbReference>
<evidence type="ECO:0000256" key="8">
    <source>
        <dbReference type="ARBA" id="ARBA00024331"/>
    </source>
</evidence>
<dbReference type="GO" id="GO:0005829">
    <property type="term" value="C:cytosol"/>
    <property type="evidence" value="ECO:0007669"/>
    <property type="project" value="TreeGrafter"/>
</dbReference>
<dbReference type="PANTHER" id="PTHR30447">
    <property type="entry name" value="FRUCTOSE-1,6-BISPHOSPHATASE CLASS 2"/>
    <property type="match status" value="1"/>
</dbReference>
<evidence type="ECO:0000256" key="1">
    <source>
        <dbReference type="ARBA" id="ARBA00001273"/>
    </source>
</evidence>
<keyword evidence="5" id="KW-0378">Hydrolase</keyword>
<keyword evidence="7" id="KW-0119">Carbohydrate metabolism</keyword>
<protein>
    <recommendedName>
        <fullName evidence="3">fructose-bisphosphatase</fullName>
        <ecNumber evidence="3">3.1.3.11</ecNumber>
    </recommendedName>
</protein>
<organism evidence="9 10">
    <name type="scientific">Bacillus safensis</name>
    <dbReference type="NCBI Taxonomy" id="561879"/>
    <lineage>
        <taxon>Bacteria</taxon>
        <taxon>Bacillati</taxon>
        <taxon>Bacillota</taxon>
        <taxon>Bacilli</taxon>
        <taxon>Bacillales</taxon>
        <taxon>Bacillaceae</taxon>
        <taxon>Bacillus</taxon>
    </lineage>
</organism>
<evidence type="ECO:0000313" key="9">
    <source>
        <dbReference type="EMBL" id="BBP92899.1"/>
    </source>
</evidence>
<evidence type="ECO:0000313" key="10">
    <source>
        <dbReference type="Proteomes" id="UP000464658"/>
    </source>
</evidence>
<reference evidence="9 10" key="1">
    <citation type="submission" date="2019-12" db="EMBL/GenBank/DDBJ databases">
        <title>Full genome sequence of a Bacillus safensis strain isolated from commercially available natto in Indonesia.</title>
        <authorList>
            <person name="Yoshida M."/>
            <person name="Uomi M."/>
            <person name="Waturangi D."/>
            <person name="Ekaputri J.J."/>
            <person name="Setiamarga D.H.E."/>
        </authorList>
    </citation>
    <scope>NUCLEOTIDE SEQUENCE [LARGE SCALE GENOMIC DNA]</scope>
    <source>
        <strain evidence="9 10">IDN1</strain>
    </source>
</reference>
<evidence type="ECO:0000256" key="2">
    <source>
        <dbReference type="ARBA" id="ARBA00008989"/>
    </source>
</evidence>
<dbReference type="PANTHER" id="PTHR30447:SF0">
    <property type="entry name" value="FRUCTOSE-1,6-BISPHOSPHATASE 1 CLASS 2-RELATED"/>
    <property type="match status" value="1"/>
</dbReference>
<dbReference type="EMBL" id="AP021906">
    <property type="protein sequence ID" value="BBP92899.1"/>
    <property type="molecule type" value="Genomic_DNA"/>
</dbReference>
<evidence type="ECO:0000256" key="5">
    <source>
        <dbReference type="ARBA" id="ARBA00022801"/>
    </source>
</evidence>
<dbReference type="InterPro" id="IPR004464">
    <property type="entry name" value="FBPase_class-2/SBPase"/>
</dbReference>
<dbReference type="GO" id="GO:0030388">
    <property type="term" value="P:fructose 1,6-bisphosphate metabolic process"/>
    <property type="evidence" value="ECO:0007669"/>
    <property type="project" value="TreeGrafter"/>
</dbReference>
<sequence length="78" mass="8987">MELVRVTEAAALKNARWMGRGLKDEADDAATSAMRDVFDTIPMKGQWSLAKEKWTKHQCFILGKKAWERIWTSRGCRC</sequence>
<comment type="pathway">
    <text evidence="8">Carbohydrate biosynthesis.</text>
</comment>
<dbReference type="GO" id="GO:0042132">
    <property type="term" value="F:fructose 1,6-bisphosphate 1-phosphatase activity"/>
    <property type="evidence" value="ECO:0007669"/>
    <property type="project" value="UniProtKB-EC"/>
</dbReference>
<dbReference type="EC" id="3.1.3.11" evidence="3"/>
<evidence type="ECO:0000256" key="4">
    <source>
        <dbReference type="ARBA" id="ARBA00022723"/>
    </source>
</evidence>
<dbReference type="Proteomes" id="UP000464658">
    <property type="component" value="Chromosome"/>
</dbReference>
<dbReference type="GO" id="GO:0006071">
    <property type="term" value="P:glycerol metabolic process"/>
    <property type="evidence" value="ECO:0007669"/>
    <property type="project" value="InterPro"/>
</dbReference>